<reference evidence="2 3" key="1">
    <citation type="journal article" date="2012" name="Science">
        <title>The Paleozoic origin of enzymatic lignin decomposition reconstructed from 31 fungal genomes.</title>
        <authorList>
            <person name="Floudas D."/>
            <person name="Binder M."/>
            <person name="Riley R."/>
            <person name="Barry K."/>
            <person name="Blanchette R.A."/>
            <person name="Henrissat B."/>
            <person name="Martinez A.T."/>
            <person name="Otillar R."/>
            <person name="Spatafora J.W."/>
            <person name="Yadav J.S."/>
            <person name="Aerts A."/>
            <person name="Benoit I."/>
            <person name="Boyd A."/>
            <person name="Carlson A."/>
            <person name="Copeland A."/>
            <person name="Coutinho P.M."/>
            <person name="de Vries R.P."/>
            <person name="Ferreira P."/>
            <person name="Findley K."/>
            <person name="Foster B."/>
            <person name="Gaskell J."/>
            <person name="Glotzer D."/>
            <person name="Gorecki P."/>
            <person name="Heitman J."/>
            <person name="Hesse C."/>
            <person name="Hori C."/>
            <person name="Igarashi K."/>
            <person name="Jurgens J.A."/>
            <person name="Kallen N."/>
            <person name="Kersten P."/>
            <person name="Kohler A."/>
            <person name="Kuees U."/>
            <person name="Kumar T.K.A."/>
            <person name="Kuo A."/>
            <person name="LaButti K."/>
            <person name="Larrondo L.F."/>
            <person name="Lindquist E."/>
            <person name="Ling A."/>
            <person name="Lombard V."/>
            <person name="Lucas S."/>
            <person name="Lundell T."/>
            <person name="Martin R."/>
            <person name="McLaughlin D.J."/>
            <person name="Morgenstern I."/>
            <person name="Morin E."/>
            <person name="Murat C."/>
            <person name="Nagy L.G."/>
            <person name="Nolan M."/>
            <person name="Ohm R.A."/>
            <person name="Patyshakuliyeva A."/>
            <person name="Rokas A."/>
            <person name="Ruiz-Duenas F.J."/>
            <person name="Sabat G."/>
            <person name="Salamov A."/>
            <person name="Samejima M."/>
            <person name="Schmutz J."/>
            <person name="Slot J.C."/>
            <person name="St John F."/>
            <person name="Stenlid J."/>
            <person name="Sun H."/>
            <person name="Sun S."/>
            <person name="Syed K."/>
            <person name="Tsang A."/>
            <person name="Wiebenga A."/>
            <person name="Young D."/>
            <person name="Pisabarro A."/>
            <person name="Eastwood D.C."/>
            <person name="Martin F."/>
            <person name="Cullen D."/>
            <person name="Grigoriev I.V."/>
            <person name="Hibbett D.S."/>
        </authorList>
    </citation>
    <scope>NUCLEOTIDE SEQUENCE [LARGE SCALE GENOMIC DNA]</scope>
    <source>
        <strain evidence="2 3">ATCC 11539</strain>
    </source>
</reference>
<dbReference type="GO" id="GO:0003729">
    <property type="term" value="F:mRNA binding"/>
    <property type="evidence" value="ECO:0007669"/>
    <property type="project" value="TreeGrafter"/>
</dbReference>
<feature type="compositionally biased region" description="Low complexity" evidence="1">
    <location>
        <begin position="8"/>
        <end position="34"/>
    </location>
</feature>
<dbReference type="RefSeq" id="XP_007862285.1">
    <property type="nucleotide sequence ID" value="XM_007864094.1"/>
</dbReference>
<dbReference type="EMBL" id="KB469297">
    <property type="protein sequence ID" value="EPQ59243.1"/>
    <property type="molecule type" value="Genomic_DNA"/>
</dbReference>
<feature type="region of interest" description="Disordered" evidence="1">
    <location>
        <begin position="290"/>
        <end position="310"/>
    </location>
</feature>
<feature type="region of interest" description="Disordered" evidence="1">
    <location>
        <begin position="392"/>
        <end position="423"/>
    </location>
</feature>
<dbReference type="KEGG" id="gtr:GLOTRDRAFT_125551"/>
<gene>
    <name evidence="2" type="ORF">GLOTRDRAFT_125551</name>
</gene>
<name>S7QIS6_GLOTA</name>
<dbReference type="HOGENOM" id="CLU_023943_0_0_1"/>
<dbReference type="GeneID" id="19301260"/>
<feature type="compositionally biased region" description="Basic residues" evidence="1">
    <location>
        <begin position="397"/>
        <end position="406"/>
    </location>
</feature>
<evidence type="ECO:0008006" key="4">
    <source>
        <dbReference type="Google" id="ProtNLM"/>
    </source>
</evidence>
<dbReference type="STRING" id="670483.S7QIS6"/>
<dbReference type="PANTHER" id="PTHR31027">
    <property type="entry name" value="NUCLEAR SEGREGATION PROTEIN BFR1"/>
    <property type="match status" value="1"/>
</dbReference>
<organism evidence="2 3">
    <name type="scientific">Gloeophyllum trabeum (strain ATCC 11539 / FP-39264 / Madison 617)</name>
    <name type="common">Brown rot fungus</name>
    <dbReference type="NCBI Taxonomy" id="670483"/>
    <lineage>
        <taxon>Eukaryota</taxon>
        <taxon>Fungi</taxon>
        <taxon>Dikarya</taxon>
        <taxon>Basidiomycota</taxon>
        <taxon>Agaricomycotina</taxon>
        <taxon>Agaricomycetes</taxon>
        <taxon>Gloeophyllales</taxon>
        <taxon>Gloeophyllaceae</taxon>
        <taxon>Gloeophyllum</taxon>
    </lineage>
</organism>
<dbReference type="GO" id="GO:0042175">
    <property type="term" value="C:nuclear outer membrane-endoplasmic reticulum membrane network"/>
    <property type="evidence" value="ECO:0007669"/>
    <property type="project" value="TreeGrafter"/>
</dbReference>
<feature type="compositionally biased region" description="Polar residues" evidence="1">
    <location>
        <begin position="410"/>
        <end position="423"/>
    </location>
</feature>
<dbReference type="GO" id="GO:0008298">
    <property type="term" value="P:intracellular mRNA localization"/>
    <property type="evidence" value="ECO:0007669"/>
    <property type="project" value="TreeGrafter"/>
</dbReference>
<evidence type="ECO:0000313" key="2">
    <source>
        <dbReference type="EMBL" id="EPQ59243.1"/>
    </source>
</evidence>
<dbReference type="GO" id="GO:0005783">
    <property type="term" value="C:endoplasmic reticulum"/>
    <property type="evidence" value="ECO:0007669"/>
    <property type="project" value="TreeGrafter"/>
</dbReference>
<dbReference type="eggNOG" id="ENOG502QRKP">
    <property type="taxonomic scope" value="Eukaryota"/>
</dbReference>
<feature type="region of interest" description="Disordered" evidence="1">
    <location>
        <begin position="86"/>
        <end position="117"/>
    </location>
</feature>
<accession>S7QIS6</accession>
<sequence>MAPKTKSTPANGAAAKGKPAKATPSTSGTSTPVPKADDVQEAIKGPATGSGRPDKAAYDAEQAQLKAQIDATQAKLNAVRDKINLATKPNSANDKRSQLRAELDSIRNQQGGNKAARGKVLDQLKALQDGIQKKVKDLQAAKAKVPFKTVPELDAHIKNLEKQVESGNLKLADEKRTLQEISQLKRARRTVEGFEEQQKSIDADRAAAEELRKQLDDPEAKAISERFDAIKAELDELKKEGDEAYANRSKLMDERSAIQAELDTLYAKKRESAQQYREANDRYWQKVNEDRARRAERARAQRAAEEEEKKQKIAERLREEAAVPAFQTQIEDCQTLIDYFSGKSTTAALSTASLPAKEEVAGVPKLELRKVEAGAQDGLVARKKKGEDEDAYFVGGKKGKGKKGGAKPKTNGTEEANGTPSSQFQLPFATLTALLQLSIPPPSSAAEVPRVIEDLKTKKAWFEANQNRVTAENIAKAEAEIQRLTGKSKSTSTEADVEVTPPNGGGEEPPEPAPTPKVTDATSVAVPSDEVVDKLESVQEDQVEAQAPEEPQE</sequence>
<feature type="region of interest" description="Disordered" evidence="1">
    <location>
        <begin position="484"/>
        <end position="553"/>
    </location>
</feature>
<dbReference type="OrthoDB" id="2195113at2759"/>
<feature type="compositionally biased region" description="Basic and acidic residues" evidence="1">
    <location>
        <begin position="93"/>
        <end position="105"/>
    </location>
</feature>
<dbReference type="GO" id="GO:1990904">
    <property type="term" value="C:ribonucleoprotein complex"/>
    <property type="evidence" value="ECO:0007669"/>
    <property type="project" value="TreeGrafter"/>
</dbReference>
<evidence type="ECO:0000313" key="3">
    <source>
        <dbReference type="Proteomes" id="UP000030669"/>
    </source>
</evidence>
<dbReference type="Proteomes" id="UP000030669">
    <property type="component" value="Unassembled WGS sequence"/>
</dbReference>
<feature type="compositionally biased region" description="Low complexity" evidence="1">
    <location>
        <begin position="544"/>
        <end position="553"/>
    </location>
</feature>
<dbReference type="AlphaFoldDB" id="S7QIS6"/>
<protein>
    <recommendedName>
        <fullName evidence="4">Nuclear segregation protein Bfr1</fullName>
    </recommendedName>
</protein>
<dbReference type="OMA" id="AHWKEDQ"/>
<proteinExistence type="predicted"/>
<feature type="region of interest" description="Disordered" evidence="1">
    <location>
        <begin position="1"/>
        <end position="60"/>
    </location>
</feature>
<keyword evidence="3" id="KW-1185">Reference proteome</keyword>
<dbReference type="PANTHER" id="PTHR31027:SF2">
    <property type="entry name" value="LEBERCILIN DOMAIN-CONTAINING PROTEIN"/>
    <property type="match status" value="1"/>
</dbReference>
<feature type="compositionally biased region" description="Polar residues" evidence="1">
    <location>
        <begin position="485"/>
        <end position="494"/>
    </location>
</feature>
<dbReference type="InterPro" id="IPR039604">
    <property type="entry name" value="Bfr1"/>
</dbReference>
<evidence type="ECO:0000256" key="1">
    <source>
        <dbReference type="SAM" id="MobiDB-lite"/>
    </source>
</evidence>